<accession>A0ABX6V1V3</accession>
<evidence type="ECO:0000313" key="14">
    <source>
        <dbReference type="EMBL" id="QPG56572.2"/>
    </source>
</evidence>
<comment type="catalytic activity">
    <reaction evidence="8">
        <text>Couples ATP hydrolysis with the unwinding of duplex DNA by translocating in the 3'-5' direction.</text>
        <dbReference type="EC" id="5.6.2.4"/>
    </reaction>
</comment>
<gene>
    <name evidence="14" type="ORF">FM038_003380</name>
</gene>
<dbReference type="Proteomes" id="UP000316416">
    <property type="component" value="Chromosome"/>
</dbReference>
<evidence type="ECO:0000256" key="4">
    <source>
        <dbReference type="ARBA" id="ARBA00022806"/>
    </source>
</evidence>
<organism evidence="14 15">
    <name type="scientific">Shewanella eurypsychrophilus</name>
    <dbReference type="NCBI Taxonomy" id="2593656"/>
    <lineage>
        <taxon>Bacteria</taxon>
        <taxon>Pseudomonadati</taxon>
        <taxon>Pseudomonadota</taxon>
        <taxon>Gammaproteobacteria</taxon>
        <taxon>Alteromonadales</taxon>
        <taxon>Shewanellaceae</taxon>
        <taxon>Shewanella</taxon>
    </lineage>
</organism>
<comment type="catalytic activity">
    <reaction evidence="11">
        <text>ATP + H2O = ADP + phosphate + H(+)</text>
        <dbReference type="Rhea" id="RHEA:13065"/>
        <dbReference type="ChEBI" id="CHEBI:15377"/>
        <dbReference type="ChEBI" id="CHEBI:15378"/>
        <dbReference type="ChEBI" id="CHEBI:30616"/>
        <dbReference type="ChEBI" id="CHEBI:43474"/>
        <dbReference type="ChEBI" id="CHEBI:456216"/>
        <dbReference type="EC" id="5.6.2.4"/>
    </reaction>
</comment>
<dbReference type="PROSITE" id="PS51198">
    <property type="entry name" value="UVRD_HELICASE_ATP_BIND"/>
    <property type="match status" value="1"/>
</dbReference>
<evidence type="ECO:0000256" key="7">
    <source>
        <dbReference type="ARBA" id="ARBA00023235"/>
    </source>
</evidence>
<sequence length="834" mass="95285">MKNVSADTVDIDHIRIGLTLTLTDMKKLLDGDNGLGRVKTGGRKDRLTVKRINVGNVNQGFKKGDVRPFFTARFEMFTDKDDYRNINVFLAEPQHERNKGRDLVYNCEVEFIPTRLSLPIISFILYQFQSVLGPRRYKQLFDKALLLELHTGYTMYGVSQLFAFMTTSDNNVKKGLCYPFNKRQAVETTYVGDRDSHHLIGYDKTLKEIKKFVERSIKGLAGSFERVAGMLGGVDKWLPSQVCSFRLESRQKYSKDPIALSIMPSVKSLLGKVRLLKPKYLEHLPDEQLSLLIKDKSMQPLSAKWRSLFIKSKLKKIYLAFDTDLLNAAINKRLQALLGAILSPQKTLDVKPKENYKQAVNNARKILGPIIDKQLHDSDPIKKIITSKSRAIYVEGCPGAGKTRLIIERIRHLREQNIKPSAICVLAFTNKSAKEFSSRLKEEKLFSVGMVVGTFSSWCNSLLDESNKLKVLTPDSAFNVIKSLIDKRSQIVKKHDEFEIAKCCISIFSHMANFDTPSIVRTIEKVAPDFLEFQLEVTEIYEAYNKYKKDKYRDFNDMFVQMKRSLNDVDFLEKLAKRYKYLVIDEIQDTNGIQWHIITTLYNNNVRLFCVGDPAQSIYGFRGAVRYMTAKFEKQFEGGVRFQLTRNYRSTKPLVKLTNDLRFKIDTNSIGSVSVLKESKKSSELAKIKFCDTLKKATTWLIKDLEINHNSYACQLILCRYNKQVKSIEKALAVVGSDFAERLSLQVMTFHKAKGLQAEHCYVIDPLFSVSQLSTYKEELCNTYVAFTRAEKALTILACETGTTVYGLGSKSAGRKKAKSIFLDMPEQWVEIIG</sequence>
<dbReference type="InterPro" id="IPR027417">
    <property type="entry name" value="P-loop_NTPase"/>
</dbReference>
<dbReference type="InterPro" id="IPR000212">
    <property type="entry name" value="DNA_helicase_UvrD/REP"/>
</dbReference>
<dbReference type="InterPro" id="IPR014016">
    <property type="entry name" value="UvrD-like_ATP-bd"/>
</dbReference>
<dbReference type="Pfam" id="PF00580">
    <property type="entry name" value="UvrD-helicase"/>
    <property type="match status" value="1"/>
</dbReference>
<keyword evidence="6" id="KW-0238">DNA-binding</keyword>
<dbReference type="InterPro" id="IPR014017">
    <property type="entry name" value="DNA_helicase_UvrD-like_C"/>
</dbReference>
<dbReference type="RefSeq" id="WP_185965743.1">
    <property type="nucleotide sequence ID" value="NZ_CP045503.2"/>
</dbReference>
<evidence type="ECO:0000259" key="13">
    <source>
        <dbReference type="PROSITE" id="PS51198"/>
    </source>
</evidence>
<dbReference type="Pfam" id="PF13361">
    <property type="entry name" value="UvrD_C"/>
    <property type="match status" value="1"/>
</dbReference>
<keyword evidence="3 12" id="KW-0378">Hydrolase</keyword>
<feature type="domain" description="UvrD-like helicase ATP-binding" evidence="13">
    <location>
        <begin position="375"/>
        <end position="651"/>
    </location>
</feature>
<proteinExistence type="inferred from homology"/>
<evidence type="ECO:0000256" key="12">
    <source>
        <dbReference type="PROSITE-ProRule" id="PRU00560"/>
    </source>
</evidence>
<evidence type="ECO:0000256" key="8">
    <source>
        <dbReference type="ARBA" id="ARBA00034617"/>
    </source>
</evidence>
<evidence type="ECO:0000256" key="9">
    <source>
        <dbReference type="ARBA" id="ARBA00034808"/>
    </source>
</evidence>
<keyword evidence="7" id="KW-0413">Isomerase</keyword>
<evidence type="ECO:0000256" key="3">
    <source>
        <dbReference type="ARBA" id="ARBA00022801"/>
    </source>
</evidence>
<evidence type="ECO:0000313" key="15">
    <source>
        <dbReference type="Proteomes" id="UP000316416"/>
    </source>
</evidence>
<feature type="binding site" evidence="12">
    <location>
        <begin position="396"/>
        <end position="403"/>
    </location>
    <ligand>
        <name>ATP</name>
        <dbReference type="ChEBI" id="CHEBI:30616"/>
    </ligand>
</feature>
<evidence type="ECO:0000256" key="6">
    <source>
        <dbReference type="ARBA" id="ARBA00023125"/>
    </source>
</evidence>
<evidence type="ECO:0000256" key="11">
    <source>
        <dbReference type="ARBA" id="ARBA00048988"/>
    </source>
</evidence>
<name>A0ABX6V1V3_9GAMM</name>
<dbReference type="Gene3D" id="1.10.10.160">
    <property type="match status" value="1"/>
</dbReference>
<protein>
    <recommendedName>
        <fullName evidence="9">DNA 3'-5' helicase</fullName>
        <ecNumber evidence="9">5.6.2.4</ecNumber>
    </recommendedName>
    <alternativeName>
        <fullName evidence="10">DNA 3'-5' helicase II</fullName>
    </alternativeName>
</protein>
<dbReference type="InterPro" id="IPR013986">
    <property type="entry name" value="DExx_box_DNA_helicase_dom_sf"/>
</dbReference>
<evidence type="ECO:0000256" key="2">
    <source>
        <dbReference type="ARBA" id="ARBA00022741"/>
    </source>
</evidence>
<dbReference type="CDD" id="cd17932">
    <property type="entry name" value="DEXQc_UvrD"/>
    <property type="match status" value="1"/>
</dbReference>
<reference evidence="14" key="1">
    <citation type="submission" date="2021-07" db="EMBL/GenBank/DDBJ databases">
        <title>Shewanella sp. YLB-07 whole genome sequence.</title>
        <authorList>
            <person name="Yu L."/>
        </authorList>
    </citation>
    <scope>NUCLEOTIDE SEQUENCE</scope>
    <source>
        <strain evidence="14">YLB-08</strain>
    </source>
</reference>
<dbReference type="Gene3D" id="3.40.50.300">
    <property type="entry name" value="P-loop containing nucleotide triphosphate hydrolases"/>
    <property type="match status" value="2"/>
</dbReference>
<keyword evidence="4 12" id="KW-0347">Helicase</keyword>
<dbReference type="SUPFAM" id="SSF52540">
    <property type="entry name" value="P-loop containing nucleoside triphosphate hydrolases"/>
    <property type="match status" value="1"/>
</dbReference>
<evidence type="ECO:0000256" key="5">
    <source>
        <dbReference type="ARBA" id="ARBA00022840"/>
    </source>
</evidence>
<dbReference type="PANTHER" id="PTHR11070:SF2">
    <property type="entry name" value="ATP-DEPENDENT DNA HELICASE SRS2"/>
    <property type="match status" value="1"/>
</dbReference>
<keyword evidence="5 12" id="KW-0067">ATP-binding</keyword>
<dbReference type="EC" id="5.6.2.4" evidence="9"/>
<dbReference type="EMBL" id="CP045503">
    <property type="protein sequence ID" value="QPG56572.2"/>
    <property type="molecule type" value="Genomic_DNA"/>
</dbReference>
<dbReference type="PANTHER" id="PTHR11070">
    <property type="entry name" value="UVRD / RECB / PCRA DNA HELICASE FAMILY MEMBER"/>
    <property type="match status" value="1"/>
</dbReference>
<keyword evidence="2 12" id="KW-0547">Nucleotide-binding</keyword>
<keyword evidence="15" id="KW-1185">Reference proteome</keyword>
<comment type="similarity">
    <text evidence="1">Belongs to the helicase family. UvrD subfamily.</text>
</comment>
<evidence type="ECO:0000256" key="1">
    <source>
        <dbReference type="ARBA" id="ARBA00009922"/>
    </source>
</evidence>
<evidence type="ECO:0000256" key="10">
    <source>
        <dbReference type="ARBA" id="ARBA00034923"/>
    </source>
</evidence>